<dbReference type="InterPro" id="IPR027417">
    <property type="entry name" value="P-loop_NTPase"/>
</dbReference>
<feature type="domain" description="AIG1-type G" evidence="11">
    <location>
        <begin position="16"/>
        <end position="212"/>
    </location>
</feature>
<protein>
    <submittedName>
        <fullName evidence="14">Uncharacterized protein LOC108259772</fullName>
    </submittedName>
</protein>
<dbReference type="InterPro" id="IPR001315">
    <property type="entry name" value="CARD"/>
</dbReference>
<comment type="subcellular location">
    <subcellularLocation>
        <location evidence="1">Cytoplasm</location>
        <location evidence="1">Cytosol</location>
    </subcellularLocation>
</comment>
<dbReference type="CDD" id="cd08330">
    <property type="entry name" value="CARD_ASC_NALP1"/>
    <property type="match status" value="2"/>
</dbReference>
<dbReference type="GeneID" id="108259772"/>
<comment type="similarity">
    <text evidence="2">Belongs to the TRAFAC class TrmE-Era-EngA-EngB-Septin-like GTPase superfamily. AIG1/Toc34/Toc159-like paraseptin GTPase family. IAN subfamily.</text>
</comment>
<evidence type="ECO:0000256" key="3">
    <source>
        <dbReference type="ARBA" id="ARBA00022490"/>
    </source>
</evidence>
<keyword evidence="4" id="KW-0399">Innate immunity</keyword>
<keyword evidence="8" id="KW-0395">Inflammatory response</keyword>
<dbReference type="Pfam" id="PF00619">
    <property type="entry name" value="CARD"/>
    <property type="match status" value="2"/>
</dbReference>
<feature type="domain" description="CARD" evidence="10">
    <location>
        <begin position="1511"/>
        <end position="1601"/>
    </location>
</feature>
<dbReference type="Pfam" id="PF23679">
    <property type="entry name" value="UPA-FIIND"/>
    <property type="match status" value="1"/>
</dbReference>
<feature type="domain" description="AIG1-type G" evidence="11">
    <location>
        <begin position="1247"/>
        <end position="1444"/>
    </location>
</feature>
<evidence type="ECO:0000259" key="12">
    <source>
        <dbReference type="PROSITE" id="PS51830"/>
    </source>
</evidence>
<dbReference type="GO" id="GO:0006954">
    <property type="term" value="P:inflammatory response"/>
    <property type="evidence" value="ECO:0007669"/>
    <property type="project" value="UniProtKB-KW"/>
</dbReference>
<proteinExistence type="inferred from homology"/>
<evidence type="ECO:0000256" key="7">
    <source>
        <dbReference type="ARBA" id="ARBA00023134"/>
    </source>
</evidence>
<dbReference type="InterPro" id="IPR033516">
    <property type="entry name" value="CARD8/ASC/NALP1_CARD"/>
</dbReference>
<dbReference type="PROSITE" id="PS51830">
    <property type="entry name" value="FIIND"/>
    <property type="match status" value="1"/>
</dbReference>
<feature type="domain" description="AIG1-type G" evidence="11">
    <location>
        <begin position="1014"/>
        <end position="1213"/>
    </location>
</feature>
<evidence type="ECO:0000313" key="14">
    <source>
        <dbReference type="RefSeq" id="XP_047008052.1"/>
    </source>
</evidence>
<evidence type="ECO:0000256" key="6">
    <source>
        <dbReference type="ARBA" id="ARBA00022859"/>
    </source>
</evidence>
<dbReference type="OrthoDB" id="9982588at2759"/>
<dbReference type="KEGG" id="ipu:108259772"/>
<dbReference type="Pfam" id="PF04548">
    <property type="entry name" value="AIG1"/>
    <property type="match status" value="4"/>
</dbReference>
<evidence type="ECO:0000259" key="10">
    <source>
        <dbReference type="PROSITE" id="PS50209"/>
    </source>
</evidence>
<organism evidence="13 14">
    <name type="scientific">Ictalurus punctatus</name>
    <name type="common">Channel catfish</name>
    <name type="synonym">Silurus punctatus</name>
    <dbReference type="NCBI Taxonomy" id="7998"/>
    <lineage>
        <taxon>Eukaryota</taxon>
        <taxon>Metazoa</taxon>
        <taxon>Chordata</taxon>
        <taxon>Craniata</taxon>
        <taxon>Vertebrata</taxon>
        <taxon>Euteleostomi</taxon>
        <taxon>Actinopterygii</taxon>
        <taxon>Neopterygii</taxon>
        <taxon>Teleostei</taxon>
        <taxon>Ostariophysi</taxon>
        <taxon>Siluriformes</taxon>
        <taxon>Ictaluridae</taxon>
        <taxon>Ictalurus</taxon>
    </lineage>
</organism>
<feature type="domain" description="AIG1-type G" evidence="11">
    <location>
        <begin position="780"/>
        <end position="978"/>
    </location>
</feature>
<feature type="domain" description="CARD" evidence="10">
    <location>
        <begin position="579"/>
        <end position="669"/>
    </location>
</feature>
<dbReference type="PANTHER" id="PTHR10903">
    <property type="entry name" value="GTPASE, IMAP FAMILY MEMBER-RELATED"/>
    <property type="match status" value="1"/>
</dbReference>
<dbReference type="GO" id="GO:0045087">
    <property type="term" value="P:innate immune response"/>
    <property type="evidence" value="ECO:0007669"/>
    <property type="project" value="UniProtKB-KW"/>
</dbReference>
<dbReference type="Proteomes" id="UP000221080">
    <property type="component" value="Chromosome 28"/>
</dbReference>
<dbReference type="Pfam" id="PF13553">
    <property type="entry name" value="FIIND"/>
    <property type="match status" value="1"/>
</dbReference>
<feature type="domain" description="FIIND" evidence="12">
    <location>
        <begin position="302"/>
        <end position="579"/>
    </location>
</feature>
<dbReference type="GO" id="GO:0005829">
    <property type="term" value="C:cytosol"/>
    <property type="evidence" value="ECO:0007669"/>
    <property type="project" value="UniProtKB-SubCell"/>
</dbReference>
<keyword evidence="3" id="KW-0963">Cytoplasm</keyword>
<name>A0A979EH09_ICTPU</name>
<dbReference type="Gene3D" id="1.10.533.10">
    <property type="entry name" value="Death Domain, Fas"/>
    <property type="match status" value="2"/>
</dbReference>
<evidence type="ECO:0000313" key="13">
    <source>
        <dbReference type="Proteomes" id="UP000221080"/>
    </source>
</evidence>
<reference evidence="13" key="1">
    <citation type="journal article" date="2016" name="Nat. Commun.">
        <title>The channel catfish genome sequence provides insights into the evolution of scale formation in teleosts.</title>
        <authorList>
            <person name="Liu Z."/>
            <person name="Liu S."/>
            <person name="Yao J."/>
            <person name="Bao L."/>
            <person name="Zhang J."/>
            <person name="Li Y."/>
            <person name="Jiang C."/>
            <person name="Sun L."/>
            <person name="Wang R."/>
            <person name="Zhang Y."/>
            <person name="Zhou T."/>
            <person name="Zeng Q."/>
            <person name="Fu Q."/>
            <person name="Gao S."/>
            <person name="Li N."/>
            <person name="Koren S."/>
            <person name="Jiang Y."/>
            <person name="Zimin A."/>
            <person name="Xu P."/>
            <person name="Phillippy A.M."/>
            <person name="Geng X."/>
            <person name="Song L."/>
            <person name="Sun F."/>
            <person name="Li C."/>
            <person name="Wang X."/>
            <person name="Chen A."/>
            <person name="Jin Y."/>
            <person name="Yuan Z."/>
            <person name="Yang Y."/>
            <person name="Tan S."/>
            <person name="Peatman E."/>
            <person name="Lu J."/>
            <person name="Qin Z."/>
            <person name="Dunham R."/>
            <person name="Li Z."/>
            <person name="Sonstegard T."/>
            <person name="Feng J."/>
            <person name="Danzmann R.G."/>
            <person name="Schroeder S."/>
            <person name="Scheffler B."/>
            <person name="Duke M.V."/>
            <person name="Ballard L."/>
            <person name="Kucuktas H."/>
            <person name="Kaltenboeck L."/>
            <person name="Liu H."/>
            <person name="Armbruster J."/>
            <person name="Xie Y."/>
            <person name="Kirby M.L."/>
            <person name="Tian Y."/>
            <person name="Flanagan M.E."/>
            <person name="Mu W."/>
            <person name="Waldbieser G.C."/>
        </authorList>
    </citation>
    <scope>NUCLEOTIDE SEQUENCE [LARGE SCALE GENOMIC DNA]</scope>
    <source>
        <strain evidence="13">SDA103</strain>
    </source>
</reference>
<evidence type="ECO:0000259" key="11">
    <source>
        <dbReference type="PROSITE" id="PS51720"/>
    </source>
</evidence>
<feature type="compositionally biased region" description="Basic residues" evidence="9">
    <location>
        <begin position="211"/>
        <end position="223"/>
    </location>
</feature>
<dbReference type="GO" id="GO:0005525">
    <property type="term" value="F:GTP binding"/>
    <property type="evidence" value="ECO:0007669"/>
    <property type="project" value="UniProtKB-KW"/>
</dbReference>
<dbReference type="PROSITE" id="PS51720">
    <property type="entry name" value="G_AIG1"/>
    <property type="match status" value="4"/>
</dbReference>
<dbReference type="GO" id="GO:0042981">
    <property type="term" value="P:regulation of apoptotic process"/>
    <property type="evidence" value="ECO:0007669"/>
    <property type="project" value="InterPro"/>
</dbReference>
<evidence type="ECO:0000256" key="8">
    <source>
        <dbReference type="ARBA" id="ARBA00023198"/>
    </source>
</evidence>
<dbReference type="FunFam" id="1.10.533.10:FF:000013">
    <property type="entry name" value="Apoptosis-associated speck-like protein containing a CARD"/>
    <property type="match status" value="2"/>
</dbReference>
<dbReference type="PANTHER" id="PTHR10903:SF107">
    <property type="entry name" value="GTPASE IMAP FAMILY MEMBER 4-LIKE-RELATED"/>
    <property type="match status" value="1"/>
</dbReference>
<dbReference type="InterPro" id="IPR006703">
    <property type="entry name" value="G_AIG1"/>
</dbReference>
<dbReference type="FunFam" id="3.40.50.300:FF:001809">
    <property type="entry name" value="Si:ch1073-365p7.2"/>
    <property type="match status" value="4"/>
</dbReference>
<evidence type="ECO:0000256" key="5">
    <source>
        <dbReference type="ARBA" id="ARBA00022741"/>
    </source>
</evidence>
<dbReference type="SUPFAM" id="SSF47986">
    <property type="entry name" value="DEATH domain"/>
    <property type="match status" value="2"/>
</dbReference>
<dbReference type="InterPro" id="IPR025307">
    <property type="entry name" value="FIIND_dom"/>
</dbReference>
<feature type="region of interest" description="Disordered" evidence="9">
    <location>
        <begin position="200"/>
        <end position="299"/>
    </location>
</feature>
<dbReference type="InterPro" id="IPR045058">
    <property type="entry name" value="GIMA/IAN/Toc"/>
</dbReference>
<accession>A0A979EH09</accession>
<dbReference type="PROSITE" id="PS50209">
    <property type="entry name" value="CARD"/>
    <property type="match status" value="2"/>
</dbReference>
<evidence type="ECO:0000256" key="1">
    <source>
        <dbReference type="ARBA" id="ARBA00004514"/>
    </source>
</evidence>
<evidence type="ECO:0000256" key="9">
    <source>
        <dbReference type="SAM" id="MobiDB-lite"/>
    </source>
</evidence>
<sequence>MSSSDLSYGSGDAHHLPEVRIVLLGCRKAGKSSSGNTILGRDEFALRTSAECVKRHGEVAGRKITVVEAPGWQRNKTVSNSTESFKQEIVLSASTCPHAVLLVLRLDVKSWKSEKNVLEGYLNLLGDDVWNHTIVLFTFGDSLRDTTLEQYMERRKEYIQWLTEKCGNRYHVFNNEKRDDVSQVTELLEKIEKMVAGNGGCHFEMDTKAEHKTKKKTKKHKEKERKVEDSAAASNSPPVRRPARMCSPIPSRPGSITHLNNPGKESAGKPQPTHPTQGSYKGLHTSPKHKQISNRSVQHPEDIQEFTPELVKRCSEDKDEDKYRFLCPHAGRFKCGVTELVFETEGKGEVLYRIVSWDRRRLDGLGQKEPAGPLYDINSPEGCIHRLHFPHCETVTNVVKLTVAHATSGNVEIIQPLKVTDTHVIIHIHGLSLFGLLKALVFQAYPIRAQVLLFHKKKTEKHSVSKLNIHLLPGNVPVKEVQKQRKCNENIETTSKCQLIPGKLYRPCCKTTERDYVPQPEKETFDLDYGPNYHPTFEVLFNTEPDKITLSLLDENGQEVWTPRDVPLLTDTEAVSTNTDTAGAVFVDKHREKLIQRVPSVMEVADGLKSKNMITAEMYNNIQAKPTPQDKMRALYACLDSGGIAAKEEFYDILERKYIYLVDDLKSESDQAYINCMASGEQSGLEVDLLEAGEMGGCKDLRDFDLGPDCDIQALTQIKAQVLWDVPARFILVLMSVQHDTVKCSLAKCVFILHCRCEKELEEQLNMALTYLGSGSDQHLSELRILLVGNVKSGKSSAGNTILGRKRFGFSRTAKCVKRQRTAVGTKITLVEAPGWLNDRLVEESTNLLKEEIVLSVSMCPPGPHAVLLVVGLDINFQDIDRQILEGHMNLFGDQVWTHTIVLFTFGDSLENITIEKHIEDEGNALKWLVEKCGNRYHVFMNDNRNHMQVTDLLEKIEEMVDRNRGHHFETDTKILQELEEKRRVVQGRSMERRRKVSKQREEIRKHMRPTNHFPEVNILLLGCRNAGKSSAGNIILRGEAFQLNRAVDSVMRKGNAADRKITVVEAPGWWPDRPVEESTEMLKQEIVLSVSECPPGPHAVLAVVNGDRMFRKNDREILEGYLMLLGDKVWSHTIVLFTFMDTMGNTTIERHIESEGEDLQWLVEKCQNRYHVFNIQKRDDIQVKELLEKIEEIVAGNKDCHLEIDTNLSLLKDRRKEEIERSMERMFWVSNHREFIHSHMRGLHGFSELSIVLLGCRNSGKSSTGNTILRNDKEFNSKSKTCVKRQGNVSGMNLTVVEAPGWWPDRPVEESTEMLKQEIVLSVSECPPGPCAVLLVVNGDRIFTEKDRTILAGYMKLLGDKIWSQTIVLFTFGDSLGNTTIERHIESEGEALRWLVEKCGNRYHVFNNRQAHDGFQVTELLLKIQMITEKGCYHFEKVPKTLRRVEESKEVEDERLMERMLKVFNEHVYSNILQKMRPEEKTLLERTTKVLQSPPTFQKHLSIEATSPKTDVTGADFVDQHREMLIQRVTSIMEIADSLRSKEMITKEMYSYIEVQSTPQEKMRELYKHLESGGRKVKAEFYQILKKKQPFLVEELEIGAVQV</sequence>
<reference evidence="14" key="2">
    <citation type="submission" date="2025-08" db="UniProtKB">
        <authorList>
            <consortium name="RefSeq"/>
        </authorList>
    </citation>
    <scope>IDENTIFICATION</scope>
    <source>
        <tissue evidence="14">Blood</tissue>
    </source>
</reference>
<keyword evidence="5" id="KW-0547">Nucleotide-binding</keyword>
<keyword evidence="6" id="KW-0391">Immunity</keyword>
<keyword evidence="13" id="KW-1185">Reference proteome</keyword>
<dbReference type="Gene3D" id="3.40.50.300">
    <property type="entry name" value="P-loop containing nucleotide triphosphate hydrolases"/>
    <property type="match status" value="4"/>
</dbReference>
<dbReference type="RefSeq" id="XP_047008052.1">
    <property type="nucleotide sequence ID" value="XM_047152096.2"/>
</dbReference>
<evidence type="ECO:0000256" key="4">
    <source>
        <dbReference type="ARBA" id="ARBA00022588"/>
    </source>
</evidence>
<gene>
    <name evidence="14" type="primary">LOC108259772</name>
</gene>
<dbReference type="SUPFAM" id="SSF52540">
    <property type="entry name" value="P-loop containing nucleoside triphosphate hydrolases"/>
    <property type="match status" value="4"/>
</dbReference>
<evidence type="ECO:0000256" key="2">
    <source>
        <dbReference type="ARBA" id="ARBA00008535"/>
    </source>
</evidence>
<keyword evidence="7" id="KW-0342">GTP-binding</keyword>
<dbReference type="InterPro" id="IPR011029">
    <property type="entry name" value="DEATH-like_dom_sf"/>
</dbReference>